<keyword evidence="2" id="KW-1185">Reference proteome</keyword>
<accession>A0A915DTZ8</accession>
<dbReference type="WBParaSite" id="jg23648">
    <property type="protein sequence ID" value="jg23648"/>
    <property type="gene ID" value="jg23648"/>
</dbReference>
<keyword evidence="1" id="KW-1133">Transmembrane helix</keyword>
<organism evidence="2 3">
    <name type="scientific">Ditylenchus dipsaci</name>
    <dbReference type="NCBI Taxonomy" id="166011"/>
    <lineage>
        <taxon>Eukaryota</taxon>
        <taxon>Metazoa</taxon>
        <taxon>Ecdysozoa</taxon>
        <taxon>Nematoda</taxon>
        <taxon>Chromadorea</taxon>
        <taxon>Rhabditida</taxon>
        <taxon>Tylenchina</taxon>
        <taxon>Tylenchomorpha</taxon>
        <taxon>Sphaerularioidea</taxon>
        <taxon>Anguinidae</taxon>
        <taxon>Anguininae</taxon>
        <taxon>Ditylenchus</taxon>
    </lineage>
</organism>
<dbReference type="Pfam" id="PF10321">
    <property type="entry name" value="7TM_GPCR_Srt"/>
    <property type="match status" value="2"/>
</dbReference>
<sequence length="243" mass="27654">MLHYHNIYCLCTVYSNYNVNLQVDEQCLLQAPFYISLLNISCLFILGILHGILGMMGAVYCNYPNFIYIFGCFMSGLWLAESSAELILVINRVLSILVPSLEKCCSVVAVYICGFVHLYFLLIIGFGYIDDSADVYNNMLHTVWDITIAMLLQVLIISLLNFFACSVYVHMMYVIPSEFLMHFAQFCWLLIHSLPTVIFLALNTSIRNNSKRIVNSFSEKYSKAIFKKETLVTSVTATQSTTN</sequence>
<evidence type="ECO:0000313" key="3">
    <source>
        <dbReference type="WBParaSite" id="jg23648"/>
    </source>
</evidence>
<keyword evidence="1" id="KW-0812">Transmembrane</keyword>
<dbReference type="Proteomes" id="UP000887574">
    <property type="component" value="Unplaced"/>
</dbReference>
<dbReference type="PANTHER" id="PTHR23021:SF11">
    <property type="entry name" value="SERPENTINE RECEPTOR, CLASS T"/>
    <property type="match status" value="1"/>
</dbReference>
<evidence type="ECO:0000256" key="1">
    <source>
        <dbReference type="SAM" id="Phobius"/>
    </source>
</evidence>
<keyword evidence="1" id="KW-0472">Membrane</keyword>
<dbReference type="PANTHER" id="PTHR23021">
    <property type="entry name" value="SERPENTINE RECEPTOR, CLASS T"/>
    <property type="match status" value="1"/>
</dbReference>
<dbReference type="AlphaFoldDB" id="A0A915DTZ8"/>
<name>A0A915DTZ8_9BILA</name>
<proteinExistence type="predicted"/>
<evidence type="ECO:0000313" key="2">
    <source>
        <dbReference type="Proteomes" id="UP000887574"/>
    </source>
</evidence>
<feature type="transmembrane region" description="Helical" evidence="1">
    <location>
        <begin position="33"/>
        <end position="54"/>
    </location>
</feature>
<dbReference type="InterPro" id="IPR019425">
    <property type="entry name" value="7TM_GPCR_serpentine_rcpt_Srt"/>
</dbReference>
<feature type="transmembrane region" description="Helical" evidence="1">
    <location>
        <begin position="108"/>
        <end position="129"/>
    </location>
</feature>
<feature type="transmembrane region" description="Helical" evidence="1">
    <location>
        <begin position="150"/>
        <end position="173"/>
    </location>
</feature>
<protein>
    <submittedName>
        <fullName evidence="3">Uncharacterized protein</fullName>
    </submittedName>
</protein>
<feature type="transmembrane region" description="Helical" evidence="1">
    <location>
        <begin position="179"/>
        <end position="202"/>
    </location>
</feature>
<feature type="transmembrane region" description="Helical" evidence="1">
    <location>
        <begin position="66"/>
        <end position="88"/>
    </location>
</feature>
<reference evidence="3" key="1">
    <citation type="submission" date="2022-11" db="UniProtKB">
        <authorList>
            <consortium name="WormBaseParasite"/>
        </authorList>
    </citation>
    <scope>IDENTIFICATION</scope>
</reference>